<dbReference type="PANTHER" id="PTHR24305">
    <property type="entry name" value="CYTOCHROME P450"/>
    <property type="match status" value="1"/>
</dbReference>
<gene>
    <name evidence="4" type="ORF">PSALAMII_LOCUS6458</name>
</gene>
<dbReference type="PRINTS" id="PR00385">
    <property type="entry name" value="P450"/>
</dbReference>
<comment type="cofactor">
    <cofactor evidence="1">
        <name>heme</name>
        <dbReference type="ChEBI" id="CHEBI:30413"/>
    </cofactor>
</comment>
<keyword evidence="5" id="KW-1185">Reference proteome</keyword>
<evidence type="ECO:0000256" key="3">
    <source>
        <dbReference type="SAM" id="Phobius"/>
    </source>
</evidence>
<reference evidence="4" key="1">
    <citation type="submission" date="2021-07" db="EMBL/GenBank/DDBJ databases">
        <authorList>
            <person name="Branca A.L. A."/>
        </authorList>
    </citation>
    <scope>NUCLEOTIDE SEQUENCE</scope>
</reference>
<dbReference type="GO" id="GO:0043386">
    <property type="term" value="P:mycotoxin biosynthetic process"/>
    <property type="evidence" value="ECO:0007669"/>
    <property type="project" value="UniProtKB-ARBA"/>
</dbReference>
<dbReference type="GO" id="GO:0005506">
    <property type="term" value="F:iron ion binding"/>
    <property type="evidence" value="ECO:0007669"/>
    <property type="project" value="InterPro"/>
</dbReference>
<dbReference type="InterPro" id="IPR050121">
    <property type="entry name" value="Cytochrome_P450_monoxygenase"/>
</dbReference>
<dbReference type="GO" id="GO:0020037">
    <property type="term" value="F:heme binding"/>
    <property type="evidence" value="ECO:0007669"/>
    <property type="project" value="InterPro"/>
</dbReference>
<dbReference type="InterPro" id="IPR002401">
    <property type="entry name" value="Cyt_P450_E_grp-I"/>
</dbReference>
<accession>A0A9W4JE28</accession>
<protein>
    <recommendedName>
        <fullName evidence="6">Benzoate 4-monooxygenase cytochrome P450</fullName>
    </recommendedName>
</protein>
<dbReference type="GO" id="GO:0004497">
    <property type="term" value="F:monooxygenase activity"/>
    <property type="evidence" value="ECO:0007669"/>
    <property type="project" value="InterPro"/>
</dbReference>
<keyword evidence="1" id="KW-0479">Metal-binding</keyword>
<feature type="region of interest" description="Disordered" evidence="2">
    <location>
        <begin position="539"/>
        <end position="559"/>
    </location>
</feature>
<dbReference type="SUPFAM" id="SSF48264">
    <property type="entry name" value="Cytochrome P450"/>
    <property type="match status" value="1"/>
</dbReference>
<evidence type="ECO:0000256" key="1">
    <source>
        <dbReference type="PIRSR" id="PIRSR602401-1"/>
    </source>
</evidence>
<dbReference type="PRINTS" id="PR00463">
    <property type="entry name" value="EP450I"/>
</dbReference>
<evidence type="ECO:0000313" key="4">
    <source>
        <dbReference type="EMBL" id="CAG8388251.1"/>
    </source>
</evidence>
<dbReference type="InterPro" id="IPR001128">
    <property type="entry name" value="Cyt_P450"/>
</dbReference>
<name>A0A9W4JE28_9EURO</name>
<keyword evidence="1" id="KW-0408">Iron</keyword>
<evidence type="ECO:0000313" key="5">
    <source>
        <dbReference type="Proteomes" id="UP001152649"/>
    </source>
</evidence>
<dbReference type="Gene3D" id="1.10.630.10">
    <property type="entry name" value="Cytochrome P450"/>
    <property type="match status" value="1"/>
</dbReference>
<sequence>MRRAKQDEMDLWILLGAILAWSCTAPLAIYLYDPKRLRRYPNQNIFSGLTSLAYVYERRNSFRTEILHSQHERHPILRTGPNVLSFGSVAAIKDIYGHGSPCLKDDVYKSITGSHPHILNVVDKDDHARKRRMLSNAFATRNLEQWEFKITDKVQKMIVQFDKRCTDPYLDKCAIASDDLIVNFRFWSNLFTLDAIADIALSERLGLLESGTDLVEGIPSGSTVQNLNFIESLHCGSRTVSRFVGATDWFNSLKVIATLCSPYFRSHLNDFGNIVSMLTDRRLAKQESEETSDFLSCLIEDKAGRIRGLDRGEIEAEASVLRKRRFLHNCKAELITSSTTVDAGSDTTAIALTNVLYYLIKHPNTLKKLRDELSGALAEGETIAPYAKVKSLPYLKACLNESLRLSPPVPRGLERKTPPQGMEILGERIAGGVTVSVPAYIAHRDPRLFPEPESYIPERWLDESEPTKDMRSAFIPFTTGARACIGRNITMMEQQILIATLVQRYDFMLPSPDWKLTWEEAFNLWPSQMPLKLWRREGGSRETDSRRGVQVAEASGFSQ</sequence>
<feature type="transmembrane region" description="Helical" evidence="3">
    <location>
        <begin position="12"/>
        <end position="32"/>
    </location>
</feature>
<keyword evidence="1" id="KW-0349">Heme</keyword>
<organism evidence="4 5">
    <name type="scientific">Penicillium salamii</name>
    <dbReference type="NCBI Taxonomy" id="1612424"/>
    <lineage>
        <taxon>Eukaryota</taxon>
        <taxon>Fungi</taxon>
        <taxon>Dikarya</taxon>
        <taxon>Ascomycota</taxon>
        <taxon>Pezizomycotina</taxon>
        <taxon>Eurotiomycetes</taxon>
        <taxon>Eurotiomycetidae</taxon>
        <taxon>Eurotiales</taxon>
        <taxon>Aspergillaceae</taxon>
        <taxon>Penicillium</taxon>
    </lineage>
</organism>
<evidence type="ECO:0008006" key="6">
    <source>
        <dbReference type="Google" id="ProtNLM"/>
    </source>
</evidence>
<feature type="binding site" description="axial binding residue" evidence="1">
    <location>
        <position position="484"/>
    </location>
    <ligand>
        <name>heme</name>
        <dbReference type="ChEBI" id="CHEBI:30413"/>
    </ligand>
    <ligandPart>
        <name>Fe</name>
        <dbReference type="ChEBI" id="CHEBI:18248"/>
    </ligandPart>
</feature>
<dbReference type="GO" id="GO:0016705">
    <property type="term" value="F:oxidoreductase activity, acting on paired donors, with incorporation or reduction of molecular oxygen"/>
    <property type="evidence" value="ECO:0007669"/>
    <property type="project" value="InterPro"/>
</dbReference>
<dbReference type="CDD" id="cd11061">
    <property type="entry name" value="CYP67-like"/>
    <property type="match status" value="1"/>
</dbReference>
<comment type="caution">
    <text evidence="4">The sequence shown here is derived from an EMBL/GenBank/DDBJ whole genome shotgun (WGS) entry which is preliminary data.</text>
</comment>
<dbReference type="Proteomes" id="UP001152649">
    <property type="component" value="Unassembled WGS sequence"/>
</dbReference>
<dbReference type="AlphaFoldDB" id="A0A9W4JE28"/>
<dbReference type="OrthoDB" id="2789670at2759"/>
<keyword evidence="3" id="KW-0812">Transmembrane</keyword>
<proteinExistence type="predicted"/>
<evidence type="ECO:0000256" key="2">
    <source>
        <dbReference type="SAM" id="MobiDB-lite"/>
    </source>
</evidence>
<dbReference type="EMBL" id="CAJVPG010000288">
    <property type="protein sequence ID" value="CAG8388251.1"/>
    <property type="molecule type" value="Genomic_DNA"/>
</dbReference>
<keyword evidence="3" id="KW-0472">Membrane</keyword>
<dbReference type="PANTHER" id="PTHR24305:SF172">
    <property type="entry name" value="P450, PUTATIVE (EUROFUNG)-RELATED"/>
    <property type="match status" value="1"/>
</dbReference>
<keyword evidence="3" id="KW-1133">Transmembrane helix</keyword>
<dbReference type="InterPro" id="IPR036396">
    <property type="entry name" value="Cyt_P450_sf"/>
</dbReference>
<dbReference type="Pfam" id="PF00067">
    <property type="entry name" value="p450"/>
    <property type="match status" value="1"/>
</dbReference>